<dbReference type="InterPro" id="IPR025714">
    <property type="entry name" value="Methyltranfer_dom"/>
</dbReference>
<evidence type="ECO:0000256" key="1">
    <source>
        <dbReference type="SAM" id="MobiDB-lite"/>
    </source>
</evidence>
<sequence>MEENKQPEPPEDGSKQEYNKNTSEKPYTSDMGYSDEDFTAWLMDEVKNVPGRQKYDETFRDAIKAITKWRLRYRGNPKLWRRIFKSEKIIKELVESAPIMDAVRRIVHNPSGEEEEMREKITIVDLASGKGYLSMLLSEMLPPEKVERFVCIDKAWPMHNETSDDFKPSQISREHLAKPYFETWPIPIHTSKQDLKAGRVKRQLQKVLFDRVAATTTTTNHEHGNGGGSFIFLAIHLCGTLSIKAVDLFNHFPNQIKFLALKPCCLPHMIHAKRKEVFTIGNHTFPASDVCAPGSFHKDVWKGPPRGHLRKRFHNWSYHLLQGTDVCQVIDDDGEDSKNEQLLATDDGCGGEVSDVTSDPEKAQDSDNGKNHSIGRKKKHFVYIQEKGGYQNTYIFAERMPLTSDFWDELDREEKKTMSS</sequence>
<reference evidence="3" key="1">
    <citation type="submission" date="2021-01" db="EMBL/GenBank/DDBJ databases">
        <authorList>
            <person name="Corre E."/>
            <person name="Pelletier E."/>
            <person name="Niang G."/>
            <person name="Scheremetjew M."/>
            <person name="Finn R."/>
            <person name="Kale V."/>
            <person name="Holt S."/>
            <person name="Cochrane G."/>
            <person name="Meng A."/>
            <person name="Brown T."/>
            <person name="Cohen L."/>
        </authorList>
    </citation>
    <scope>NUCLEOTIDE SEQUENCE</scope>
    <source>
        <strain evidence="3">Pop2</strain>
    </source>
</reference>
<gene>
    <name evidence="3" type="ORF">DBRI1063_LOCUS20270</name>
</gene>
<dbReference type="Pfam" id="PF13679">
    <property type="entry name" value="Methyltransf_32"/>
    <property type="match status" value="1"/>
</dbReference>
<evidence type="ECO:0000313" key="3">
    <source>
        <dbReference type="EMBL" id="CAD9348157.1"/>
    </source>
</evidence>
<feature type="domain" description="Methyltransferase" evidence="2">
    <location>
        <begin position="108"/>
        <end position="266"/>
    </location>
</feature>
<dbReference type="EMBL" id="HBGN01031450">
    <property type="protein sequence ID" value="CAD9348157.1"/>
    <property type="molecule type" value="Transcribed_RNA"/>
</dbReference>
<accession>A0A6U3ZZN2</accession>
<name>A0A6U3ZZN2_9STRA</name>
<feature type="compositionally biased region" description="Basic and acidic residues" evidence="1">
    <location>
        <begin position="359"/>
        <end position="370"/>
    </location>
</feature>
<dbReference type="AlphaFoldDB" id="A0A6U3ZZN2"/>
<feature type="compositionally biased region" description="Basic and acidic residues" evidence="1">
    <location>
        <begin position="1"/>
        <end position="18"/>
    </location>
</feature>
<feature type="region of interest" description="Disordered" evidence="1">
    <location>
        <begin position="343"/>
        <end position="374"/>
    </location>
</feature>
<protein>
    <recommendedName>
        <fullName evidence="2">Methyltransferase domain-containing protein</fullName>
    </recommendedName>
</protein>
<organism evidence="3">
    <name type="scientific">Ditylum brightwellii</name>
    <dbReference type="NCBI Taxonomy" id="49249"/>
    <lineage>
        <taxon>Eukaryota</taxon>
        <taxon>Sar</taxon>
        <taxon>Stramenopiles</taxon>
        <taxon>Ochrophyta</taxon>
        <taxon>Bacillariophyta</taxon>
        <taxon>Mediophyceae</taxon>
        <taxon>Lithodesmiophycidae</taxon>
        <taxon>Lithodesmiales</taxon>
        <taxon>Lithodesmiaceae</taxon>
        <taxon>Ditylum</taxon>
    </lineage>
</organism>
<proteinExistence type="predicted"/>
<feature type="region of interest" description="Disordered" evidence="1">
    <location>
        <begin position="1"/>
        <end position="31"/>
    </location>
</feature>
<evidence type="ECO:0000259" key="2">
    <source>
        <dbReference type="Pfam" id="PF13679"/>
    </source>
</evidence>